<reference evidence="2 3" key="1">
    <citation type="submission" date="2014-02" db="EMBL/GenBank/DDBJ databases">
        <title>The genome sequence of Colletotrichum fioriniae PJ7.</title>
        <authorList>
            <person name="Baroncelli R."/>
            <person name="Thon M.R."/>
        </authorList>
    </citation>
    <scope>NUCLEOTIDE SEQUENCE [LARGE SCALE GENOMIC DNA]</scope>
    <source>
        <strain evidence="2 3">PJ7</strain>
    </source>
</reference>
<dbReference type="HOGENOM" id="CLU_014725_0_0_1"/>
<accession>A0A010RKS4</accession>
<dbReference type="OrthoDB" id="3437384at2759"/>
<gene>
    <name evidence="2" type="ORF">CFIO01_10482</name>
</gene>
<dbReference type="EMBL" id="JARH01000404">
    <property type="protein sequence ID" value="EXF81036.1"/>
    <property type="molecule type" value="Genomic_DNA"/>
</dbReference>
<feature type="compositionally biased region" description="Basic and acidic residues" evidence="1">
    <location>
        <begin position="166"/>
        <end position="177"/>
    </location>
</feature>
<sequence length="1060" mass="115066">MMRVCCIGIPSKKQGEDEDAKAKEADPPEIPPKDTQYKSTKLKSKKSKDRKAKNAKSNDAKSKNTISKEKIAAQVPKQPLVELIKLPPPAKLPGSNYNMELMLSGTNTGGSLASSRRSYVRSPELDFIPDPTEVEYVSDHEDQIEAPRRNGPWSRLSRRRSNNSNKRSDSPDSDKRVSIISIQRPSSNSAATEIDGPPQYDQAAYTYSVRQNNMRRIQADLESEHSSRSVTPGSKRFRWLETVVEVPGDQQSERQSGPRPRSGIEVEIPTDVSVVDITSLPQPPPAAKLSNEGVKVHPIDITTGDRRRSSCPKPDSSTKVTATNLVLRERGSLPDMPPPAPVLPARQSRADQDDESFRTWRLSQCIPQGESQMALSLRPQDIPLPLDDESTAAVDDKEAFEAQSQDGTSSNSATLCDAEKPNGKLTAESVGTSLSPRTSESGQSQDGSGWETWLLAENLTSREDSITAQSLNGKVKSATTVPSRSSATEAGDEKGTNRQLSSPVGFPLRKVSGHKPYVDLPSKDDLEVNSALVGRTPLPVNEPLHYPSSSVYSSIENTRNASPSGFKDVSGDDDRNSLAESLIDLDLASFDLYNLKEQRSDESYRTALDKDPDSDTAVPPIILSSHEESGADGIRFQTENHPNYGTAQNVSALDNQKLGPLGGLEGMSGESQIDMPNDSYAPSRKSSFLQFMGIRRSSSTKGRKQSHSQSSTEPAQLSSVANQMLKLRENTEGLSSHSITSSTQHFPSDAAFTAPKLTESATVVWKRAFKVEHDQRETESTTNSKKSAMAKASMGMISVDANQLSHPTERDVAGSRYEEAKAENSITVATPPSSWAKWPSHDRAKRTSTAGPDDDMTPKDFAAVPGTETAQYVELAGKTSMPNVVEIKKSSQSMSKKLGKAMKTSLGKMLPSKPGAKSPGQLEYPELEILPTKEGYKDLEALQRSIETLKGSEHAKMATNPALAIAELEDQPASSLDTLPARLHEAEHARHESASDTTNTVHNDVALESKNAHKSGTEAPTIRTVTPANMIMLPAGDSTTATTEQWATPASRLSYTTALD</sequence>
<feature type="compositionally biased region" description="Basic and acidic residues" evidence="1">
    <location>
        <begin position="56"/>
        <end position="71"/>
    </location>
</feature>
<comment type="caution">
    <text evidence="2">The sequence shown here is derived from an EMBL/GenBank/DDBJ whole genome shotgun (WGS) entry which is preliminary data.</text>
</comment>
<feature type="compositionally biased region" description="Basic and acidic residues" evidence="1">
    <location>
        <begin position="137"/>
        <end position="148"/>
    </location>
</feature>
<evidence type="ECO:0000256" key="1">
    <source>
        <dbReference type="SAM" id="MobiDB-lite"/>
    </source>
</evidence>
<feature type="region of interest" description="Disordered" evidence="1">
    <location>
        <begin position="245"/>
        <end position="297"/>
    </location>
</feature>
<feature type="compositionally biased region" description="Polar residues" evidence="1">
    <location>
        <begin position="429"/>
        <end position="447"/>
    </location>
</feature>
<dbReference type="KEGG" id="cfj:CFIO01_10482"/>
<feature type="compositionally biased region" description="Polar residues" evidence="1">
    <location>
        <begin position="707"/>
        <end position="718"/>
    </location>
</feature>
<feature type="compositionally biased region" description="Basic and acidic residues" evidence="1">
    <location>
        <begin position="20"/>
        <end position="36"/>
    </location>
</feature>
<feature type="compositionally biased region" description="Polar residues" evidence="1">
    <location>
        <begin position="824"/>
        <end position="833"/>
    </location>
</feature>
<feature type="region of interest" description="Disordered" evidence="1">
    <location>
        <begin position="398"/>
        <end position="449"/>
    </location>
</feature>
<keyword evidence="3" id="KW-1185">Reference proteome</keyword>
<feature type="region of interest" description="Disordered" evidence="1">
    <location>
        <begin position="663"/>
        <end position="682"/>
    </location>
</feature>
<feature type="region of interest" description="Disordered" evidence="1">
    <location>
        <begin position="330"/>
        <end position="353"/>
    </location>
</feature>
<proteinExistence type="predicted"/>
<feature type="region of interest" description="Disordered" evidence="1">
    <location>
        <begin position="123"/>
        <end position="199"/>
    </location>
</feature>
<evidence type="ECO:0000313" key="2">
    <source>
        <dbReference type="EMBL" id="EXF81036.1"/>
    </source>
</evidence>
<protein>
    <submittedName>
        <fullName evidence="2">Uncharacterized protein</fullName>
    </submittedName>
</protein>
<feature type="region of interest" description="Disordered" evidence="1">
    <location>
        <begin position="823"/>
        <end position="860"/>
    </location>
</feature>
<feature type="region of interest" description="Disordered" evidence="1">
    <location>
        <begin position="466"/>
        <end position="508"/>
    </location>
</feature>
<feature type="region of interest" description="Disordered" evidence="1">
    <location>
        <begin position="1"/>
        <end position="75"/>
    </location>
</feature>
<organism evidence="2 3">
    <name type="scientific">Colletotrichum fioriniae PJ7</name>
    <dbReference type="NCBI Taxonomy" id="1445577"/>
    <lineage>
        <taxon>Eukaryota</taxon>
        <taxon>Fungi</taxon>
        <taxon>Dikarya</taxon>
        <taxon>Ascomycota</taxon>
        <taxon>Pezizomycotina</taxon>
        <taxon>Sordariomycetes</taxon>
        <taxon>Hypocreomycetidae</taxon>
        <taxon>Glomerellales</taxon>
        <taxon>Glomerellaceae</taxon>
        <taxon>Colletotrichum</taxon>
        <taxon>Colletotrichum acutatum species complex</taxon>
    </lineage>
</organism>
<feature type="compositionally biased region" description="Basic residues" evidence="1">
    <location>
        <begin position="40"/>
        <end position="54"/>
    </location>
</feature>
<feature type="region of interest" description="Disordered" evidence="1">
    <location>
        <begin position="696"/>
        <end position="718"/>
    </location>
</feature>
<dbReference type="eggNOG" id="ENOG502RJV1">
    <property type="taxonomic scope" value="Eukaryota"/>
</dbReference>
<dbReference type="AlphaFoldDB" id="A0A010RKS4"/>
<feature type="compositionally biased region" description="Polar residues" evidence="1">
    <location>
        <begin position="180"/>
        <end position="191"/>
    </location>
</feature>
<name>A0A010RKS4_9PEZI</name>
<evidence type="ECO:0000313" key="3">
    <source>
        <dbReference type="Proteomes" id="UP000020467"/>
    </source>
</evidence>
<feature type="compositionally biased region" description="Polar residues" evidence="1">
    <location>
        <begin position="402"/>
        <end position="414"/>
    </location>
</feature>
<feature type="compositionally biased region" description="Polar residues" evidence="1">
    <location>
        <begin position="466"/>
        <end position="488"/>
    </location>
</feature>
<dbReference type="Proteomes" id="UP000020467">
    <property type="component" value="Unassembled WGS sequence"/>
</dbReference>